<evidence type="ECO:0000259" key="5">
    <source>
        <dbReference type="PROSITE" id="PS50600"/>
    </source>
</evidence>
<keyword evidence="2" id="KW-0645">Protease</keyword>
<evidence type="ECO:0000256" key="1">
    <source>
        <dbReference type="ARBA" id="ARBA00005234"/>
    </source>
</evidence>
<proteinExistence type="inferred from homology"/>
<evidence type="ECO:0000313" key="6">
    <source>
        <dbReference type="EMBL" id="KAF5382389.1"/>
    </source>
</evidence>
<keyword evidence="3" id="KW-0378">Hydrolase</keyword>
<accession>A0A8H5M6E7</accession>
<keyword evidence="7" id="KW-1185">Reference proteome</keyword>
<gene>
    <name evidence="6" type="ORF">D9757_009798</name>
</gene>
<protein>
    <recommendedName>
        <fullName evidence="5">Ubiquitin-like protease family profile domain-containing protein</fullName>
    </recommendedName>
</protein>
<reference evidence="6 7" key="1">
    <citation type="journal article" date="2020" name="ISME J.">
        <title>Uncovering the hidden diversity of litter-decomposition mechanisms in mushroom-forming fungi.</title>
        <authorList>
            <person name="Floudas D."/>
            <person name="Bentzer J."/>
            <person name="Ahren D."/>
            <person name="Johansson T."/>
            <person name="Persson P."/>
            <person name="Tunlid A."/>
        </authorList>
    </citation>
    <scope>NUCLEOTIDE SEQUENCE [LARGE SCALE GENOMIC DNA]</scope>
    <source>
        <strain evidence="6 7">CBS 406.79</strain>
    </source>
</reference>
<evidence type="ECO:0000256" key="3">
    <source>
        <dbReference type="ARBA" id="ARBA00022801"/>
    </source>
</evidence>
<dbReference type="GO" id="GO:0008234">
    <property type="term" value="F:cysteine-type peptidase activity"/>
    <property type="evidence" value="ECO:0007669"/>
    <property type="project" value="InterPro"/>
</dbReference>
<feature type="compositionally biased region" description="Acidic residues" evidence="4">
    <location>
        <begin position="554"/>
        <end position="564"/>
    </location>
</feature>
<dbReference type="EMBL" id="JAACJN010000051">
    <property type="protein sequence ID" value="KAF5382389.1"/>
    <property type="molecule type" value="Genomic_DNA"/>
</dbReference>
<dbReference type="InterPro" id="IPR038765">
    <property type="entry name" value="Papain-like_cys_pep_sf"/>
</dbReference>
<comment type="caution">
    <text evidence="6">The sequence shown here is derived from an EMBL/GenBank/DDBJ whole genome shotgun (WGS) entry which is preliminary data.</text>
</comment>
<organism evidence="6 7">
    <name type="scientific">Collybiopsis confluens</name>
    <dbReference type="NCBI Taxonomy" id="2823264"/>
    <lineage>
        <taxon>Eukaryota</taxon>
        <taxon>Fungi</taxon>
        <taxon>Dikarya</taxon>
        <taxon>Basidiomycota</taxon>
        <taxon>Agaricomycotina</taxon>
        <taxon>Agaricomycetes</taxon>
        <taxon>Agaricomycetidae</taxon>
        <taxon>Agaricales</taxon>
        <taxon>Marasmiineae</taxon>
        <taxon>Omphalotaceae</taxon>
        <taxon>Collybiopsis</taxon>
    </lineage>
</organism>
<feature type="domain" description="Ubiquitin-like protease family profile" evidence="5">
    <location>
        <begin position="241"/>
        <end position="425"/>
    </location>
</feature>
<dbReference type="Gene3D" id="3.40.395.10">
    <property type="entry name" value="Adenoviral Proteinase, Chain A"/>
    <property type="match status" value="1"/>
</dbReference>
<dbReference type="OrthoDB" id="3052212at2759"/>
<dbReference type="GO" id="GO:0019783">
    <property type="term" value="F:ubiquitin-like protein peptidase activity"/>
    <property type="evidence" value="ECO:0007669"/>
    <property type="project" value="UniProtKB-ARBA"/>
</dbReference>
<dbReference type="GO" id="GO:0006508">
    <property type="term" value="P:proteolysis"/>
    <property type="evidence" value="ECO:0007669"/>
    <property type="project" value="UniProtKB-KW"/>
</dbReference>
<dbReference type="Pfam" id="PF02902">
    <property type="entry name" value="Peptidase_C48"/>
    <property type="match status" value="1"/>
</dbReference>
<dbReference type="Proteomes" id="UP000518752">
    <property type="component" value="Unassembled WGS sequence"/>
</dbReference>
<dbReference type="Pfam" id="PF18759">
    <property type="entry name" value="Plavaka"/>
    <property type="match status" value="1"/>
</dbReference>
<dbReference type="SUPFAM" id="SSF54001">
    <property type="entry name" value="Cysteine proteinases"/>
    <property type="match status" value="1"/>
</dbReference>
<evidence type="ECO:0000256" key="2">
    <source>
        <dbReference type="ARBA" id="ARBA00022670"/>
    </source>
</evidence>
<feature type="region of interest" description="Disordered" evidence="4">
    <location>
        <begin position="516"/>
        <end position="567"/>
    </location>
</feature>
<sequence length="1406" mass="159447">MAAGRTSRRTGLTSFIGVMAMAVQNGITGRVGIIGEDRYTRLNPVLGGALRSRTLRLLDSFIKQSHHHCKLTECPPFGLTQTCRAIHILQLSYLVHDCQRMLPTLKIEHLLTVKRAEEFSEDIERYTTAAYAPEEIFFANSETHLKGLAELSAKLSSAASIFADFTVCLQRHEYLPSDGLVLVAFRNLQLVLDAVNAKRKAMERALLKAFDDYPEVTAARLNNLMAKFRNGAQNHFEGKLPYITNTNFSTLGVGRWLDDEIINYFVAKWCRQSNTLGLSTFFAGKLLFADHSCLVARSGKLTADDERAVLRWSGRTLKALEIERWDSVFIPVNENSSHWFSLFIDFRLKRIQICDSLEKTCTTNRKKPISLQKNAQLMLDITEILLVKMLLWLAEVLGRLRGEPVPFQPNTYDCGIHTVWHLQHLLQFREIRTGPEAELLGLAFADDMVGKRWRLAREMLDDCNIHKNFARVRDRDLHLQLKSDKAHKKHCSLQTQNLSHCFSTAAEAAVNAVISTSSRSSHAPPRRTAEYPGSKTAAADASGPPQDDSRMDVDLDTESDGDGMDDAKGGLYVSEEDPELLKQIEERKDALFAETLEQVAAIMLEDANTFNFLPDPAVQNTTSVEQEEVVDTPSGATYRRINRWLYEDAEETRTWKWHPSAGKIYGYRNNVRERWKRLFSESSDAGCSEGYHPFSSRLEWELAQWAIREKISHSSVDRLLQIPRVKENLDIGFTSARSMLDKIDQIPERCGPWYTKQLAFKDRPSETFTVRHRDPVETIKALWGDPGLSQSLVYKPAKLFSGEGQTEDDRIFSEMWTGSFWNAAQECIPEGGTIALVIIATDKTQLTVLSSNKSAYPVYLTIGNIPKELRRKPGARACVLIAYLSVDKPDDKGLLKTQLKLRNHELFHRSMAIVLGPLKAAGDPKGKGVEMVGGDGAVRRVYPLLATYIADYPEQCLVTCTKSGTCPKCRRKAKELDSPTLAEPRTQAWTLSVIRSAREELKGEGDRKIHTCTMKEDVTGGNYDPFWAGFPVTDIHRCISPDILHQLYLGVFKHLLEWIQDVVGEKELDDRIRALPMTCGVRHFGKGIASMSQVSGTECKHMARVVLACLVGKMHNNGIIAVRSLFHFIQLAQLPSHDQQTLGYMKEELDLWHKHRKFFIDHGPRTDFKIPKFHSLLHFVDSIRWLGTTDNYNTESFERLHIDLAKDGWRASNRRDHFPQMTQWLSRQEKITSYDYYRSWASSVRDGGEEMGEDRDDEQSLDPIPEHEVLVQRPSHQIPTPAAHFTLRLAKSPQEPRKKLTQIVASHLAPLFISELKLFLNSRLPADQQTNKSSVLQSSLPFTGVDVWHQFKFIPVKLLEEANQETVKAVPLNRKSRIQRFDTVLVLDDDEAESTAVKGESLVIWL</sequence>
<evidence type="ECO:0000256" key="4">
    <source>
        <dbReference type="SAM" id="MobiDB-lite"/>
    </source>
</evidence>
<dbReference type="InterPro" id="IPR003653">
    <property type="entry name" value="Peptidase_C48_C"/>
</dbReference>
<evidence type="ECO:0000313" key="7">
    <source>
        <dbReference type="Proteomes" id="UP000518752"/>
    </source>
</evidence>
<comment type="similarity">
    <text evidence="1">Belongs to the peptidase C48 family.</text>
</comment>
<dbReference type="PROSITE" id="PS50600">
    <property type="entry name" value="ULP_PROTEASE"/>
    <property type="match status" value="1"/>
</dbReference>
<dbReference type="InterPro" id="IPR041078">
    <property type="entry name" value="Plavaka"/>
</dbReference>
<name>A0A8H5M6E7_9AGAR</name>